<dbReference type="AlphaFoldDB" id="X6PF76"/>
<gene>
    <name evidence="2" type="ORF">RFI_00354</name>
</gene>
<evidence type="ECO:0000256" key="1">
    <source>
        <dbReference type="SAM" id="MobiDB-lite"/>
    </source>
</evidence>
<evidence type="ECO:0000313" key="2">
    <source>
        <dbReference type="EMBL" id="ETO36709.1"/>
    </source>
</evidence>
<evidence type="ECO:0000313" key="3">
    <source>
        <dbReference type="Proteomes" id="UP000023152"/>
    </source>
</evidence>
<sequence>MDGSIMLDLDYRKAVELSKESYELEQSKRKREEETLKKIEEYEKQKENQEKENRMANENEGASMKLSQTRKWPWDEATSLQLFLVLYDQFVLKLFIKTS</sequence>
<dbReference type="Proteomes" id="UP000023152">
    <property type="component" value="Unassembled WGS sequence"/>
</dbReference>
<keyword evidence="3" id="KW-1185">Reference proteome</keyword>
<protein>
    <submittedName>
        <fullName evidence="2">Uncharacterized protein</fullName>
    </submittedName>
</protein>
<feature type="region of interest" description="Disordered" evidence="1">
    <location>
        <begin position="42"/>
        <end position="64"/>
    </location>
</feature>
<dbReference type="EMBL" id="ASPP01000372">
    <property type="protein sequence ID" value="ETO36709.1"/>
    <property type="molecule type" value="Genomic_DNA"/>
</dbReference>
<name>X6PF76_RETFI</name>
<reference evidence="2 3" key="1">
    <citation type="journal article" date="2013" name="Curr. Biol.">
        <title>The Genome of the Foraminiferan Reticulomyxa filosa.</title>
        <authorList>
            <person name="Glockner G."/>
            <person name="Hulsmann N."/>
            <person name="Schleicher M."/>
            <person name="Noegel A.A."/>
            <person name="Eichinger L."/>
            <person name="Gallinger C."/>
            <person name="Pawlowski J."/>
            <person name="Sierra R."/>
            <person name="Euteneuer U."/>
            <person name="Pillet L."/>
            <person name="Moustafa A."/>
            <person name="Platzer M."/>
            <person name="Groth M."/>
            <person name="Szafranski K."/>
            <person name="Schliwa M."/>
        </authorList>
    </citation>
    <scope>NUCLEOTIDE SEQUENCE [LARGE SCALE GENOMIC DNA]</scope>
</reference>
<accession>X6PF76</accession>
<organism evidence="2 3">
    <name type="scientific">Reticulomyxa filosa</name>
    <dbReference type="NCBI Taxonomy" id="46433"/>
    <lineage>
        <taxon>Eukaryota</taxon>
        <taxon>Sar</taxon>
        <taxon>Rhizaria</taxon>
        <taxon>Retaria</taxon>
        <taxon>Foraminifera</taxon>
        <taxon>Monothalamids</taxon>
        <taxon>Reticulomyxidae</taxon>
        <taxon>Reticulomyxa</taxon>
    </lineage>
</organism>
<feature type="compositionally biased region" description="Basic and acidic residues" evidence="1">
    <location>
        <begin position="42"/>
        <end position="57"/>
    </location>
</feature>
<proteinExistence type="predicted"/>
<comment type="caution">
    <text evidence="2">The sequence shown here is derived from an EMBL/GenBank/DDBJ whole genome shotgun (WGS) entry which is preliminary data.</text>
</comment>